<evidence type="ECO:0000256" key="1">
    <source>
        <dbReference type="SAM" id="MobiDB-lite"/>
    </source>
</evidence>
<comment type="caution">
    <text evidence="2">The sequence shown here is derived from an EMBL/GenBank/DDBJ whole genome shotgun (WGS) entry which is preliminary data.</text>
</comment>
<dbReference type="RefSeq" id="WP_007185876.1">
    <property type="nucleotide sequence ID" value="NZ_AKGD01000002.1"/>
</dbReference>
<name>I8T6I8_9GAMM</name>
<reference evidence="2 3" key="1">
    <citation type="journal article" date="2012" name="J. Bacteriol.">
        <title>Genome Sequence of n-Alkane-Degrading Hydrocarboniphaga effusa Strain AP103T (ATCC BAA-332T).</title>
        <authorList>
            <person name="Chang H.K."/>
            <person name="Zylstra G.J."/>
            <person name="Chae J.C."/>
        </authorList>
    </citation>
    <scope>NUCLEOTIDE SEQUENCE [LARGE SCALE GENOMIC DNA]</scope>
    <source>
        <strain evidence="2 3">AP103</strain>
    </source>
</reference>
<keyword evidence="3" id="KW-1185">Reference proteome</keyword>
<dbReference type="AlphaFoldDB" id="I8T6I8"/>
<evidence type="ECO:0000313" key="3">
    <source>
        <dbReference type="Proteomes" id="UP000003704"/>
    </source>
</evidence>
<protein>
    <submittedName>
        <fullName evidence="2">Uncharacterized protein</fullName>
    </submittedName>
</protein>
<sequence length="59" mass="6171">MSGAGLAVAEGAGILAEQATLLMASIAMPAWRSHGGIREQEEESGAEKAEDMREEGRGR</sequence>
<proteinExistence type="predicted"/>
<evidence type="ECO:0000313" key="2">
    <source>
        <dbReference type="EMBL" id="EIT69353.1"/>
    </source>
</evidence>
<feature type="compositionally biased region" description="Basic and acidic residues" evidence="1">
    <location>
        <begin position="45"/>
        <end position="59"/>
    </location>
</feature>
<dbReference type="STRING" id="1172194.WQQ_29350"/>
<accession>I8T6I8</accession>
<dbReference type="EMBL" id="AKGD01000002">
    <property type="protein sequence ID" value="EIT69353.1"/>
    <property type="molecule type" value="Genomic_DNA"/>
</dbReference>
<organism evidence="2 3">
    <name type="scientific">Hydrocarboniphaga effusa AP103</name>
    <dbReference type="NCBI Taxonomy" id="1172194"/>
    <lineage>
        <taxon>Bacteria</taxon>
        <taxon>Pseudomonadati</taxon>
        <taxon>Pseudomonadota</taxon>
        <taxon>Gammaproteobacteria</taxon>
        <taxon>Nevskiales</taxon>
        <taxon>Nevskiaceae</taxon>
        <taxon>Hydrocarboniphaga</taxon>
    </lineage>
</organism>
<dbReference type="Proteomes" id="UP000003704">
    <property type="component" value="Unassembled WGS sequence"/>
</dbReference>
<feature type="region of interest" description="Disordered" evidence="1">
    <location>
        <begin position="31"/>
        <end position="59"/>
    </location>
</feature>
<gene>
    <name evidence="2" type="ORF">WQQ_29350</name>
</gene>
<dbReference type="PATRIC" id="fig|1172194.4.peg.2843"/>